<evidence type="ECO:0000313" key="5">
    <source>
        <dbReference type="Proteomes" id="UP000627573"/>
    </source>
</evidence>
<reference evidence="3 5" key="2">
    <citation type="submission" date="2020-12" db="EMBL/GenBank/DDBJ databases">
        <title>Draft genome sequence of furan degrading bacterial strain FUR100.</title>
        <authorList>
            <person name="Woiski C."/>
        </authorList>
    </citation>
    <scope>NUCLEOTIDE SEQUENCE [LARGE SCALE GENOMIC DNA]</scope>
    <source>
        <strain evidence="3 5">FUR100</strain>
    </source>
</reference>
<evidence type="ECO:0000313" key="2">
    <source>
        <dbReference type="EMBL" id="KAB2583415.1"/>
    </source>
</evidence>
<evidence type="ECO:0000256" key="1">
    <source>
        <dbReference type="SAM" id="SignalP"/>
    </source>
</evidence>
<reference evidence="2 4" key="1">
    <citation type="journal article" date="2017" name="Poromechanics V (2013)">
        <title>Genomic Characterization of the Arsenic-Tolerant Actinobacterium, &lt;i&gt;Rhodococcus erythropolis&lt;/i&gt; S43.</title>
        <authorList>
            <person name="Retamal-Morales G."/>
            <person name="Mehnert M."/>
            <person name="Schwabe R."/>
            <person name="Tischler D."/>
            <person name="Schloemann M."/>
            <person name="Levican G.J."/>
        </authorList>
    </citation>
    <scope>NUCLEOTIDE SEQUENCE [LARGE SCALE GENOMIC DNA]</scope>
    <source>
        <strain evidence="2 4">S43</strain>
    </source>
</reference>
<dbReference type="EMBL" id="MRBO01000559">
    <property type="protein sequence ID" value="KAB2583415.1"/>
    <property type="molecule type" value="Genomic_DNA"/>
</dbReference>
<dbReference type="AlphaFoldDB" id="A0A0C3A4Y3"/>
<keyword evidence="1" id="KW-0732">Signal</keyword>
<gene>
    <name evidence="2" type="ORF">BS297_20775</name>
    <name evidence="3" type="ORF">I3517_13405</name>
</gene>
<feature type="chain" id="PRO_5010413844" description="Secreted protein" evidence="1">
    <location>
        <begin position="25"/>
        <end position="171"/>
    </location>
</feature>
<sequence length="171" mass="18308">MRKSLLVVALVATWFVAGAMPAGAADANWSGDYSLKRFAATKTGTSLAASQWEPDFSDTYTFETDCSSGVCIATVVGGPAPANPTLPQPARYTWDGTSWVHPYDWEWDCYQGEGVPKVWAPAHSEAYYTPQPDGSLKGSWRTDIASGPCEGSVIMHVEAYPVGRSTGSFGS</sequence>
<dbReference type="Proteomes" id="UP000325576">
    <property type="component" value="Unassembled WGS sequence"/>
</dbReference>
<comment type="caution">
    <text evidence="3">The sequence shown here is derived from an EMBL/GenBank/DDBJ whole genome shotgun (WGS) entry which is preliminary data.</text>
</comment>
<dbReference type="Proteomes" id="UP000627573">
    <property type="component" value="Unassembled WGS sequence"/>
</dbReference>
<dbReference type="RefSeq" id="WP_019745018.1">
    <property type="nucleotide sequence ID" value="NZ_CP011295.1"/>
</dbReference>
<dbReference type="OMA" id="QWECFRG"/>
<keyword evidence="5" id="KW-1185">Reference proteome</keyword>
<organism evidence="3 5">
    <name type="scientific">Rhodococcus erythropolis</name>
    <name type="common">Arthrobacter picolinophilus</name>
    <dbReference type="NCBI Taxonomy" id="1833"/>
    <lineage>
        <taxon>Bacteria</taxon>
        <taxon>Bacillati</taxon>
        <taxon>Actinomycetota</taxon>
        <taxon>Actinomycetes</taxon>
        <taxon>Mycobacteriales</taxon>
        <taxon>Nocardiaceae</taxon>
        <taxon>Rhodococcus</taxon>
        <taxon>Rhodococcus erythropolis group</taxon>
    </lineage>
</organism>
<protein>
    <recommendedName>
        <fullName evidence="6">Secreted protein</fullName>
    </recommendedName>
</protein>
<dbReference type="EMBL" id="JAECSB010000039">
    <property type="protein sequence ID" value="MBH5143608.1"/>
    <property type="molecule type" value="Genomic_DNA"/>
</dbReference>
<dbReference type="GeneID" id="57485392"/>
<feature type="signal peptide" evidence="1">
    <location>
        <begin position="1"/>
        <end position="24"/>
    </location>
</feature>
<evidence type="ECO:0000313" key="3">
    <source>
        <dbReference type="EMBL" id="MBH5143608.1"/>
    </source>
</evidence>
<evidence type="ECO:0000313" key="4">
    <source>
        <dbReference type="Proteomes" id="UP000325576"/>
    </source>
</evidence>
<proteinExistence type="predicted"/>
<name>A0A0C3A4Y3_RHOER</name>
<evidence type="ECO:0008006" key="6">
    <source>
        <dbReference type="Google" id="ProtNLM"/>
    </source>
</evidence>
<accession>A0A0C3A4Y3</accession>
<dbReference type="KEGG" id="reb:XU06_22425"/>